<sequence>MFRSQAQPRFNPDDRSMPRLRWVLHIQAQFWRVLMDLGMFFQRLTPPRPRQPAFKKTIQSTISKTQGQIYLYFYVPPQYERQGRQSTSGQAAADELHRRPAHALKALKHSVLILS</sequence>
<gene>
    <name evidence="1" type="ORF">WHR41_09129</name>
</gene>
<reference evidence="1 2" key="1">
    <citation type="journal article" date="2020" name="Microbiol. Resour. Announc.">
        <title>Draft Genome Sequence of a Cladosporium Species Isolated from the Mesophotic Ascidian Didemnum maculosum.</title>
        <authorList>
            <person name="Gioti A."/>
            <person name="Siaperas R."/>
            <person name="Nikolaivits E."/>
            <person name="Le Goff G."/>
            <person name="Ouazzani J."/>
            <person name="Kotoulas G."/>
            <person name="Topakas E."/>
        </authorList>
    </citation>
    <scope>NUCLEOTIDE SEQUENCE [LARGE SCALE GENOMIC DNA]</scope>
    <source>
        <strain evidence="1 2">TM138-S3</strain>
    </source>
</reference>
<evidence type="ECO:0000313" key="1">
    <source>
        <dbReference type="EMBL" id="KAL1582262.1"/>
    </source>
</evidence>
<dbReference type="EMBL" id="JAAQHG020000057">
    <property type="protein sequence ID" value="KAL1582262.1"/>
    <property type="molecule type" value="Genomic_DNA"/>
</dbReference>
<comment type="caution">
    <text evidence="1">The sequence shown here is derived from an EMBL/GenBank/DDBJ whole genome shotgun (WGS) entry which is preliminary data.</text>
</comment>
<name>A0AB34KEQ8_9PEZI</name>
<keyword evidence="2" id="KW-1185">Reference proteome</keyword>
<dbReference type="Proteomes" id="UP000803884">
    <property type="component" value="Unassembled WGS sequence"/>
</dbReference>
<protein>
    <submittedName>
        <fullName evidence="1">Uncharacterized protein</fullName>
    </submittedName>
</protein>
<dbReference type="GeneID" id="96010571"/>
<accession>A0AB34KEQ8</accession>
<evidence type="ECO:0000313" key="2">
    <source>
        <dbReference type="Proteomes" id="UP000803884"/>
    </source>
</evidence>
<organism evidence="1 2">
    <name type="scientific">Cladosporium halotolerans</name>
    <dbReference type="NCBI Taxonomy" id="1052096"/>
    <lineage>
        <taxon>Eukaryota</taxon>
        <taxon>Fungi</taxon>
        <taxon>Dikarya</taxon>
        <taxon>Ascomycota</taxon>
        <taxon>Pezizomycotina</taxon>
        <taxon>Dothideomycetes</taxon>
        <taxon>Dothideomycetidae</taxon>
        <taxon>Cladosporiales</taxon>
        <taxon>Cladosporiaceae</taxon>
        <taxon>Cladosporium</taxon>
    </lineage>
</organism>
<proteinExistence type="predicted"/>
<dbReference type="RefSeq" id="XP_069225369.1">
    <property type="nucleotide sequence ID" value="XM_069377733.1"/>
</dbReference>
<dbReference type="AlphaFoldDB" id="A0AB34KEQ8"/>